<dbReference type="Gene3D" id="3.40.50.360">
    <property type="match status" value="1"/>
</dbReference>
<reference evidence="4 5" key="1">
    <citation type="submission" date="2017-09" db="EMBL/GenBank/DDBJ databases">
        <title>Large-scale bioinformatics analysis of Bacillus genomes uncovers conserved roles of natural products in bacterial physiology.</title>
        <authorList>
            <consortium name="Agbiome Team Llc"/>
            <person name="Bleich R.M."/>
            <person name="Grubbs K.J."/>
            <person name="Santa Maria K.C."/>
            <person name="Allen S.E."/>
            <person name="Farag S."/>
            <person name="Shank E.A."/>
            <person name="Bowers A."/>
        </authorList>
    </citation>
    <scope>NUCLEOTIDE SEQUENCE [LARGE SCALE GENOMIC DNA]</scope>
    <source>
        <strain evidence="4 5">AFS060282</strain>
    </source>
</reference>
<dbReference type="Pfam" id="PF02525">
    <property type="entry name" value="Flavodoxin_2"/>
    <property type="match status" value="1"/>
</dbReference>
<evidence type="ECO:0000259" key="3">
    <source>
        <dbReference type="Pfam" id="PF02525"/>
    </source>
</evidence>
<dbReference type="EMBL" id="NVDQ01000026">
    <property type="protein sequence ID" value="PFV06258.1"/>
    <property type="molecule type" value="Genomic_DNA"/>
</dbReference>
<dbReference type="PANTHER" id="PTHR10204">
    <property type="entry name" value="NAD P H OXIDOREDUCTASE-RELATED"/>
    <property type="match status" value="1"/>
</dbReference>
<proteinExistence type="inferred from homology"/>
<dbReference type="GO" id="GO:0003955">
    <property type="term" value="F:NAD(P)H dehydrogenase (quinone) activity"/>
    <property type="evidence" value="ECO:0007669"/>
    <property type="project" value="TreeGrafter"/>
</dbReference>
<comment type="caution">
    <text evidence="4">The sequence shown here is derived from an EMBL/GenBank/DDBJ whole genome shotgun (WGS) entry which is preliminary data.</text>
</comment>
<evidence type="ECO:0000313" key="4">
    <source>
        <dbReference type="EMBL" id="PFV06258.1"/>
    </source>
</evidence>
<dbReference type="InterPro" id="IPR051545">
    <property type="entry name" value="NAD(P)H_dehydrogenase_qn"/>
</dbReference>
<organism evidence="4 5">
    <name type="scientific">Bacillus cereus</name>
    <dbReference type="NCBI Taxonomy" id="1396"/>
    <lineage>
        <taxon>Bacteria</taxon>
        <taxon>Bacillati</taxon>
        <taxon>Bacillota</taxon>
        <taxon>Bacilli</taxon>
        <taxon>Bacillales</taxon>
        <taxon>Bacillaceae</taxon>
        <taxon>Bacillus</taxon>
        <taxon>Bacillus cereus group</taxon>
    </lineage>
</organism>
<sequence>MNVLIVYAHPNPSSFNAAIFNHVQKGLPETNHSVTLLDLYKEQFDPVLVFNEEKKRLVHYE</sequence>
<evidence type="ECO:0000256" key="2">
    <source>
        <dbReference type="ARBA" id="ARBA00023002"/>
    </source>
</evidence>
<evidence type="ECO:0000256" key="1">
    <source>
        <dbReference type="ARBA" id="ARBA00006252"/>
    </source>
</evidence>
<comment type="similarity">
    <text evidence="1">Belongs to the NAD(P)H dehydrogenase (quinone) family.</text>
</comment>
<feature type="domain" description="Flavodoxin-like fold" evidence="3">
    <location>
        <begin position="1"/>
        <end position="48"/>
    </location>
</feature>
<dbReference type="AlphaFoldDB" id="A0A9X7BAX8"/>
<evidence type="ECO:0000313" key="5">
    <source>
        <dbReference type="Proteomes" id="UP000226257"/>
    </source>
</evidence>
<keyword evidence="2" id="KW-0560">Oxidoreductase</keyword>
<accession>A0A9X7BAX8</accession>
<dbReference type="InterPro" id="IPR003680">
    <property type="entry name" value="Flavodoxin_fold"/>
</dbReference>
<dbReference type="SUPFAM" id="SSF52218">
    <property type="entry name" value="Flavoproteins"/>
    <property type="match status" value="1"/>
</dbReference>
<dbReference type="InterPro" id="IPR029039">
    <property type="entry name" value="Flavoprotein-like_sf"/>
</dbReference>
<dbReference type="GO" id="GO:0005829">
    <property type="term" value="C:cytosol"/>
    <property type="evidence" value="ECO:0007669"/>
    <property type="project" value="TreeGrafter"/>
</dbReference>
<gene>
    <name evidence="4" type="ORF">COK98_17065</name>
</gene>
<dbReference type="PANTHER" id="PTHR10204:SF34">
    <property type="entry name" value="NAD(P)H DEHYDROGENASE [QUINONE] 1 ISOFORM 1"/>
    <property type="match status" value="1"/>
</dbReference>
<protein>
    <submittedName>
        <fullName evidence="4">NADPH dehydrogenase</fullName>
    </submittedName>
</protein>
<dbReference type="Proteomes" id="UP000226257">
    <property type="component" value="Unassembled WGS sequence"/>
</dbReference>
<name>A0A9X7BAX8_BACCE</name>